<gene>
    <name evidence="1" type="ORF">B296_00009990</name>
</gene>
<reference evidence="1 2" key="1">
    <citation type="journal article" date="2014" name="Agronomy (Basel)">
        <title>A Draft Genome Sequence for Ensete ventricosum, the Drought-Tolerant Tree Against Hunger.</title>
        <authorList>
            <person name="Harrison J."/>
            <person name="Moore K.A."/>
            <person name="Paszkiewicz K."/>
            <person name="Jones T."/>
            <person name="Grant M."/>
            <person name="Ambacheew D."/>
            <person name="Muzemil S."/>
            <person name="Studholme D.J."/>
        </authorList>
    </citation>
    <scope>NUCLEOTIDE SEQUENCE [LARGE SCALE GENOMIC DNA]</scope>
</reference>
<name>A0A427AQG9_ENSVE</name>
<sequence length="76" mass="8109">MVGVLSLSYIEGDMGLVGFSKAFLHNSPHVSLSSQRVVPFGCWAPDDDIDLLLNEPLRSGGWVSGPPNSTRGTHGE</sequence>
<dbReference type="EMBL" id="AMZH03001667">
    <property type="protein sequence ID" value="RRT78479.1"/>
    <property type="molecule type" value="Genomic_DNA"/>
</dbReference>
<evidence type="ECO:0000313" key="1">
    <source>
        <dbReference type="EMBL" id="RRT78479.1"/>
    </source>
</evidence>
<protein>
    <submittedName>
        <fullName evidence="1">Uncharacterized protein</fullName>
    </submittedName>
</protein>
<organism evidence="1 2">
    <name type="scientific">Ensete ventricosum</name>
    <name type="common">Abyssinian banana</name>
    <name type="synonym">Musa ensete</name>
    <dbReference type="NCBI Taxonomy" id="4639"/>
    <lineage>
        <taxon>Eukaryota</taxon>
        <taxon>Viridiplantae</taxon>
        <taxon>Streptophyta</taxon>
        <taxon>Embryophyta</taxon>
        <taxon>Tracheophyta</taxon>
        <taxon>Spermatophyta</taxon>
        <taxon>Magnoliopsida</taxon>
        <taxon>Liliopsida</taxon>
        <taxon>Zingiberales</taxon>
        <taxon>Musaceae</taxon>
        <taxon>Ensete</taxon>
    </lineage>
</organism>
<comment type="caution">
    <text evidence="1">The sequence shown here is derived from an EMBL/GenBank/DDBJ whole genome shotgun (WGS) entry which is preliminary data.</text>
</comment>
<proteinExistence type="predicted"/>
<accession>A0A427AQG9</accession>
<evidence type="ECO:0000313" key="2">
    <source>
        <dbReference type="Proteomes" id="UP000287651"/>
    </source>
</evidence>
<dbReference type="AlphaFoldDB" id="A0A427AQG9"/>
<dbReference type="Proteomes" id="UP000287651">
    <property type="component" value="Unassembled WGS sequence"/>
</dbReference>